<protein>
    <submittedName>
        <fullName evidence="2">Uncharacterized protein</fullName>
    </submittedName>
</protein>
<dbReference type="AlphaFoldDB" id="A0A0S2K446"/>
<keyword evidence="3" id="KW-1185">Reference proteome</keyword>
<evidence type="ECO:0000256" key="1">
    <source>
        <dbReference type="SAM" id="Phobius"/>
    </source>
</evidence>
<name>A0A0S2K446_9GAMM</name>
<evidence type="ECO:0000313" key="3">
    <source>
        <dbReference type="Proteomes" id="UP000061457"/>
    </source>
</evidence>
<feature type="transmembrane region" description="Helical" evidence="1">
    <location>
        <begin position="62"/>
        <end position="83"/>
    </location>
</feature>
<dbReference type="KEGG" id="pphe:PP2015_2573"/>
<keyword evidence="1" id="KW-0472">Membrane</keyword>
<organism evidence="2 3">
    <name type="scientific">Pseudoalteromonas phenolica</name>
    <dbReference type="NCBI Taxonomy" id="161398"/>
    <lineage>
        <taxon>Bacteria</taxon>
        <taxon>Pseudomonadati</taxon>
        <taxon>Pseudomonadota</taxon>
        <taxon>Gammaproteobacteria</taxon>
        <taxon>Alteromonadales</taxon>
        <taxon>Pseudoalteromonadaceae</taxon>
        <taxon>Pseudoalteromonas</taxon>
    </lineage>
</organism>
<dbReference type="EMBL" id="CP013187">
    <property type="protein sequence ID" value="ALO43062.1"/>
    <property type="molecule type" value="Genomic_DNA"/>
</dbReference>
<keyword evidence="1" id="KW-1133">Transmembrane helix</keyword>
<dbReference type="Proteomes" id="UP000061457">
    <property type="component" value="Chromosome I"/>
</dbReference>
<dbReference type="InterPro" id="IPR046168">
    <property type="entry name" value="DUF6170"/>
</dbReference>
<dbReference type="OrthoDB" id="9804792at2"/>
<sequence>MHFNLRNIELLKPYKLRDKQQIIAIALSHLEAPEKVLLGCCKLAILMPFFISLAYFEGWYLLPPLLLAGILYPLLTTPLEIAFTKNKLNDAVAEFEKQNQN</sequence>
<accession>A0A0S2K446</accession>
<dbReference type="Pfam" id="PF19667">
    <property type="entry name" value="DUF6170"/>
    <property type="match status" value="1"/>
</dbReference>
<keyword evidence="1" id="KW-0812">Transmembrane</keyword>
<evidence type="ECO:0000313" key="2">
    <source>
        <dbReference type="EMBL" id="ALO43062.1"/>
    </source>
</evidence>
<dbReference type="PATRIC" id="fig|161398.10.peg.2629"/>
<proteinExistence type="predicted"/>
<gene>
    <name evidence="2" type="ORF">PP2015_2573</name>
</gene>
<dbReference type="RefSeq" id="WP_058030746.1">
    <property type="nucleotide sequence ID" value="NZ_CP013187.1"/>
</dbReference>
<reference evidence="3" key="1">
    <citation type="submission" date="2015-11" db="EMBL/GenBank/DDBJ databases">
        <authorList>
            <person name="Kim K.M."/>
        </authorList>
    </citation>
    <scope>NUCLEOTIDE SEQUENCE [LARGE SCALE GENOMIC DNA]</scope>
    <source>
        <strain evidence="3">KCTC 12086</strain>
    </source>
</reference>